<evidence type="ECO:0000313" key="1">
    <source>
        <dbReference type="EMBL" id="NDJ15885.1"/>
    </source>
</evidence>
<dbReference type="EMBL" id="WVIE01000001">
    <property type="protein sequence ID" value="NDJ15885.1"/>
    <property type="molecule type" value="Genomic_DNA"/>
</dbReference>
<keyword evidence="2" id="KW-1185">Reference proteome</keyword>
<dbReference type="AlphaFoldDB" id="A0A8J7Z5J5"/>
<protein>
    <submittedName>
        <fullName evidence="1">Uncharacterized protein</fullName>
    </submittedName>
</protein>
<dbReference type="Proteomes" id="UP000646053">
    <property type="component" value="Unassembled WGS sequence"/>
</dbReference>
<evidence type="ECO:0000313" key="2">
    <source>
        <dbReference type="Proteomes" id="UP000646053"/>
    </source>
</evidence>
<gene>
    <name evidence="1" type="ORF">GS601_01040</name>
</gene>
<reference evidence="1" key="1">
    <citation type="submission" date="2019-12" db="EMBL/GenBank/DDBJ databases">
        <title>High-Quality draft genome sequences of three cyanobacteria isolated from the limestone walls of the Old Cathedral of Coimbra.</title>
        <authorList>
            <person name="Tiago I."/>
            <person name="Soares F."/>
            <person name="Portugal A."/>
        </authorList>
    </citation>
    <scope>NUCLEOTIDE SEQUENCE</scope>
    <source>
        <strain evidence="1">A</strain>
    </source>
</reference>
<proteinExistence type="predicted"/>
<comment type="caution">
    <text evidence="1">The sequence shown here is derived from an EMBL/GenBank/DDBJ whole genome shotgun (WGS) entry which is preliminary data.</text>
</comment>
<name>A0A8J7Z5J5_9CYAN</name>
<sequence>MPHVTSSWHFDPQETYVPVSHEGAIVGFCKLNYAKHITHQLNQLERVQKALHQACYELTARTGGSPERVDEMVQRYLDTANRPLAGTAMIAAMLRERQQDLDLNPDEFAKFCDSYRLSIPELRAIYDGDEIESYQLAPLARILGTTIDHVIAAWKGE</sequence>
<accession>A0A8J7Z5J5</accession>
<organism evidence="1 2">
    <name type="scientific">Myxacorys almedinensis A</name>
    <dbReference type="NCBI Taxonomy" id="2690445"/>
    <lineage>
        <taxon>Bacteria</taxon>
        <taxon>Bacillati</taxon>
        <taxon>Cyanobacteriota</taxon>
        <taxon>Cyanophyceae</taxon>
        <taxon>Leptolyngbyales</taxon>
        <taxon>Leptolyngbyaceae</taxon>
        <taxon>Myxacorys</taxon>
        <taxon>Myxacorys almedinensis</taxon>
    </lineage>
</organism>